<accession>A0ABS0TU09</accession>
<gene>
    <name evidence="2" type="ORF">JEQ07_15790</name>
</gene>
<keyword evidence="3" id="KW-1185">Reference proteome</keyword>
<evidence type="ECO:0000259" key="1">
    <source>
        <dbReference type="Pfam" id="PF01370"/>
    </source>
</evidence>
<dbReference type="SUPFAM" id="SSF51735">
    <property type="entry name" value="NAD(P)-binding Rossmann-fold domains"/>
    <property type="match status" value="1"/>
</dbReference>
<dbReference type="InterPro" id="IPR036291">
    <property type="entry name" value="NAD(P)-bd_dom_sf"/>
</dbReference>
<dbReference type="Pfam" id="PF01370">
    <property type="entry name" value="Epimerase"/>
    <property type="match status" value="1"/>
</dbReference>
<dbReference type="PANTHER" id="PTHR48079:SF6">
    <property type="entry name" value="NAD(P)-BINDING DOMAIN-CONTAINING PROTEIN-RELATED"/>
    <property type="match status" value="1"/>
</dbReference>
<dbReference type="Proteomes" id="UP000639004">
    <property type="component" value="Unassembled WGS sequence"/>
</dbReference>
<organism evidence="2 3">
    <name type="scientific">Serratia proteamaculans</name>
    <dbReference type="NCBI Taxonomy" id="28151"/>
    <lineage>
        <taxon>Bacteria</taxon>
        <taxon>Pseudomonadati</taxon>
        <taxon>Pseudomonadota</taxon>
        <taxon>Gammaproteobacteria</taxon>
        <taxon>Enterobacterales</taxon>
        <taxon>Yersiniaceae</taxon>
        <taxon>Serratia</taxon>
    </lineage>
</organism>
<sequence>MKSKNKVLILGATGGIGSEIARKLISDEWDIRALRRSAQKRERHGSITWITGDALNAEQVASAASECSVIVHAVNPPGYRNWEELVLPMLHNTISAAERNGALIVLPGTVYNYGPNAFPLLLEDSPQNPVTKKGAIRVQMEKALLAYTQRGGKVLILRAGDFFGPDAGNSWFSQGWVKPGQLPRVIKNPGKAGTGHQWAYLPDVAETLAALLARRDQLEPFARFHMRGHWDPDGTTMATAIQRVAQLADVKAKVKSFPWWFIFAMAPFNTTLHEMLEMRYLWEQPIYMYNSKLHDFLGFEPHTPLIEAVHTTLMGLGCINHSAGMRS</sequence>
<name>A0ABS0TU09_SERPR</name>
<dbReference type="InterPro" id="IPR001509">
    <property type="entry name" value="Epimerase_deHydtase"/>
</dbReference>
<dbReference type="EMBL" id="JAEHSL010000012">
    <property type="protein sequence ID" value="MBI6181852.1"/>
    <property type="molecule type" value="Genomic_DNA"/>
</dbReference>
<dbReference type="RefSeq" id="WP_198642371.1">
    <property type="nucleotide sequence ID" value="NZ_CBCPJV010000007.1"/>
</dbReference>
<evidence type="ECO:0000313" key="2">
    <source>
        <dbReference type="EMBL" id="MBI6181852.1"/>
    </source>
</evidence>
<comment type="caution">
    <text evidence="2">The sequence shown here is derived from an EMBL/GenBank/DDBJ whole genome shotgun (WGS) entry which is preliminary data.</text>
</comment>
<dbReference type="PANTHER" id="PTHR48079">
    <property type="entry name" value="PROTEIN YEEZ"/>
    <property type="match status" value="1"/>
</dbReference>
<feature type="domain" description="NAD-dependent epimerase/dehydratase" evidence="1">
    <location>
        <begin position="7"/>
        <end position="217"/>
    </location>
</feature>
<dbReference type="InterPro" id="IPR051783">
    <property type="entry name" value="NAD(P)-dependent_oxidoreduct"/>
</dbReference>
<evidence type="ECO:0000313" key="3">
    <source>
        <dbReference type="Proteomes" id="UP000639004"/>
    </source>
</evidence>
<protein>
    <submittedName>
        <fullName evidence="2">NAD(P)H-binding protein</fullName>
    </submittedName>
</protein>
<dbReference type="Gene3D" id="3.40.50.720">
    <property type="entry name" value="NAD(P)-binding Rossmann-like Domain"/>
    <property type="match status" value="1"/>
</dbReference>
<reference evidence="2 3" key="1">
    <citation type="submission" date="2020-12" db="EMBL/GenBank/DDBJ databases">
        <title>Enhanced detection system for hospital associated transmission using whole genome sequencing surveillance.</title>
        <authorList>
            <person name="Harrison L.H."/>
            <person name="Van Tyne D."/>
            <person name="Marsh J.W."/>
            <person name="Griffith M.P."/>
            <person name="Snyder D.J."/>
            <person name="Cooper V.S."/>
            <person name="Mustapha M."/>
        </authorList>
    </citation>
    <scope>NUCLEOTIDE SEQUENCE [LARGE SCALE GENOMIC DNA]</scope>
    <source>
        <strain evidence="2 3">SER00238</strain>
    </source>
</reference>
<proteinExistence type="predicted"/>